<keyword evidence="2" id="KW-1185">Reference proteome</keyword>
<accession>A0A9N9H0R0</accession>
<gene>
    <name evidence="1" type="ORF">POCULU_LOCUS9858</name>
</gene>
<comment type="caution">
    <text evidence="1">The sequence shown here is derived from an EMBL/GenBank/DDBJ whole genome shotgun (WGS) entry which is preliminary data.</text>
</comment>
<dbReference type="EMBL" id="CAJVPJ010004170">
    <property type="protein sequence ID" value="CAG8649233.1"/>
    <property type="molecule type" value="Genomic_DNA"/>
</dbReference>
<evidence type="ECO:0000313" key="2">
    <source>
        <dbReference type="Proteomes" id="UP000789572"/>
    </source>
</evidence>
<organism evidence="1 2">
    <name type="scientific">Paraglomus occultum</name>
    <dbReference type="NCBI Taxonomy" id="144539"/>
    <lineage>
        <taxon>Eukaryota</taxon>
        <taxon>Fungi</taxon>
        <taxon>Fungi incertae sedis</taxon>
        <taxon>Mucoromycota</taxon>
        <taxon>Glomeromycotina</taxon>
        <taxon>Glomeromycetes</taxon>
        <taxon>Paraglomerales</taxon>
        <taxon>Paraglomeraceae</taxon>
        <taxon>Paraglomus</taxon>
    </lineage>
</organism>
<dbReference type="SUPFAM" id="SSF46565">
    <property type="entry name" value="Chaperone J-domain"/>
    <property type="match status" value="1"/>
</dbReference>
<dbReference type="InterPro" id="IPR036869">
    <property type="entry name" value="J_dom_sf"/>
</dbReference>
<protein>
    <submittedName>
        <fullName evidence="1">3247_t:CDS:1</fullName>
    </submittedName>
</protein>
<name>A0A9N9H0R0_9GLOM</name>
<proteinExistence type="predicted"/>
<evidence type="ECO:0000313" key="1">
    <source>
        <dbReference type="EMBL" id="CAG8649233.1"/>
    </source>
</evidence>
<dbReference type="Proteomes" id="UP000789572">
    <property type="component" value="Unassembled WGS sequence"/>
</dbReference>
<feature type="non-terminal residue" evidence="1">
    <location>
        <position position="1"/>
    </location>
</feature>
<sequence>SKSPEECMQANIRMKEINQAYEVLSVEELRRRYDAGEIDFFSSQNNEQSKAMDEIHEEAKKFYAEMFKKALAVQRMLIRSRIRSKIDHKLSEIEIREDRSIEGFLDKSKINNFKEKMIKAIRERGAELAAGINNPELNKVRSEVIESIERLLADKNLKIEDLPEEHRNYREQINDLINV</sequence>
<dbReference type="Gene3D" id="1.10.287.110">
    <property type="entry name" value="DnaJ domain"/>
    <property type="match status" value="1"/>
</dbReference>
<dbReference type="AlphaFoldDB" id="A0A9N9H0R0"/>
<dbReference type="OrthoDB" id="2449372at2759"/>
<reference evidence="1" key="1">
    <citation type="submission" date="2021-06" db="EMBL/GenBank/DDBJ databases">
        <authorList>
            <person name="Kallberg Y."/>
            <person name="Tangrot J."/>
            <person name="Rosling A."/>
        </authorList>
    </citation>
    <scope>NUCLEOTIDE SEQUENCE</scope>
    <source>
        <strain evidence="1">IA702</strain>
    </source>
</reference>